<keyword evidence="3" id="KW-1185">Reference proteome</keyword>
<dbReference type="EMBL" id="ML211528">
    <property type="protein sequence ID" value="TFK82045.1"/>
    <property type="molecule type" value="Genomic_DNA"/>
</dbReference>
<protein>
    <submittedName>
        <fullName evidence="2">Uncharacterized protein</fullName>
    </submittedName>
</protein>
<dbReference type="Proteomes" id="UP000308197">
    <property type="component" value="Unassembled WGS sequence"/>
</dbReference>
<accession>A0A5C3NXC9</accession>
<sequence>MQLLCFVSLPPPISTYLSHLDSLRPPQSHNPHLHLLSGARVRPPPSLLFPSLTLYGLPRSLTCKSTGRIRPSILSHSPFPNHSRLTPTPTLADPGPGKASPLHKASPGLEAADGISKRISFAECTAHGMMARLATYRHSVFNIQYPVFGIRYSMPNGRPTTCTLETPGAHCEHASKRAFPVPQVISVHADKRFRRAILDSGSLILDS</sequence>
<dbReference type="AlphaFoldDB" id="A0A5C3NXC9"/>
<evidence type="ECO:0000313" key="2">
    <source>
        <dbReference type="EMBL" id="TFK82045.1"/>
    </source>
</evidence>
<reference evidence="2 3" key="1">
    <citation type="journal article" date="2019" name="Nat. Ecol. Evol.">
        <title>Megaphylogeny resolves global patterns of mushroom evolution.</title>
        <authorList>
            <person name="Varga T."/>
            <person name="Krizsan K."/>
            <person name="Foldi C."/>
            <person name="Dima B."/>
            <person name="Sanchez-Garcia M."/>
            <person name="Sanchez-Ramirez S."/>
            <person name="Szollosi G.J."/>
            <person name="Szarkandi J.G."/>
            <person name="Papp V."/>
            <person name="Albert L."/>
            <person name="Andreopoulos W."/>
            <person name="Angelini C."/>
            <person name="Antonin V."/>
            <person name="Barry K.W."/>
            <person name="Bougher N.L."/>
            <person name="Buchanan P."/>
            <person name="Buyck B."/>
            <person name="Bense V."/>
            <person name="Catcheside P."/>
            <person name="Chovatia M."/>
            <person name="Cooper J."/>
            <person name="Damon W."/>
            <person name="Desjardin D."/>
            <person name="Finy P."/>
            <person name="Geml J."/>
            <person name="Haridas S."/>
            <person name="Hughes K."/>
            <person name="Justo A."/>
            <person name="Karasinski D."/>
            <person name="Kautmanova I."/>
            <person name="Kiss B."/>
            <person name="Kocsube S."/>
            <person name="Kotiranta H."/>
            <person name="LaButti K.M."/>
            <person name="Lechner B.E."/>
            <person name="Liimatainen K."/>
            <person name="Lipzen A."/>
            <person name="Lukacs Z."/>
            <person name="Mihaltcheva S."/>
            <person name="Morgado L.N."/>
            <person name="Niskanen T."/>
            <person name="Noordeloos M.E."/>
            <person name="Ohm R.A."/>
            <person name="Ortiz-Santana B."/>
            <person name="Ovrebo C."/>
            <person name="Racz N."/>
            <person name="Riley R."/>
            <person name="Savchenko A."/>
            <person name="Shiryaev A."/>
            <person name="Soop K."/>
            <person name="Spirin V."/>
            <person name="Szebenyi C."/>
            <person name="Tomsovsky M."/>
            <person name="Tulloss R.E."/>
            <person name="Uehling J."/>
            <person name="Grigoriev I.V."/>
            <person name="Vagvolgyi C."/>
            <person name="Papp T."/>
            <person name="Martin F.M."/>
            <person name="Miettinen O."/>
            <person name="Hibbett D.S."/>
            <person name="Nagy L.G."/>
        </authorList>
    </citation>
    <scope>NUCLEOTIDE SEQUENCE [LARGE SCALE GENOMIC DNA]</scope>
    <source>
        <strain evidence="2 3">HHB13444</strain>
    </source>
</reference>
<evidence type="ECO:0000256" key="1">
    <source>
        <dbReference type="SAM" id="MobiDB-lite"/>
    </source>
</evidence>
<evidence type="ECO:0000313" key="3">
    <source>
        <dbReference type="Proteomes" id="UP000308197"/>
    </source>
</evidence>
<organism evidence="2 3">
    <name type="scientific">Polyporus arcularius HHB13444</name>
    <dbReference type="NCBI Taxonomy" id="1314778"/>
    <lineage>
        <taxon>Eukaryota</taxon>
        <taxon>Fungi</taxon>
        <taxon>Dikarya</taxon>
        <taxon>Basidiomycota</taxon>
        <taxon>Agaricomycotina</taxon>
        <taxon>Agaricomycetes</taxon>
        <taxon>Polyporales</taxon>
        <taxon>Polyporaceae</taxon>
        <taxon>Polyporus</taxon>
    </lineage>
</organism>
<gene>
    <name evidence="2" type="ORF">K466DRAFT_315737</name>
</gene>
<feature type="region of interest" description="Disordered" evidence="1">
    <location>
        <begin position="73"/>
        <end position="107"/>
    </location>
</feature>
<name>A0A5C3NXC9_9APHY</name>
<feature type="compositionally biased region" description="Polar residues" evidence="1">
    <location>
        <begin position="74"/>
        <end position="89"/>
    </location>
</feature>
<dbReference type="InParanoid" id="A0A5C3NXC9"/>
<proteinExistence type="predicted"/>